<dbReference type="AlphaFoldDB" id="A0AA88YLK1"/>
<comment type="similarity">
    <text evidence="2 8">Belongs to the PAL/histidase family.</text>
</comment>
<sequence>MKLSVRVRGDWFAVPCKGNEKVRWLGEEVLRRYYKNKGKGGYAEEKVYEVRKAKGGAIMDPDDSIKDVLDDSDFVTVAQNRLFRKSETEGIQNQDKTETKANKQKPPPHEKKRTPDMGVRPGAQEDPQESVEIATEYISLDGNSLSTDDLLRLGKGHYLIKLTVEAEQKVKKARHLLEDIVNSNKVVYGITTGFGKFARTSIEKDKLVELQENLIRSHAAGVGPPLSPERTRMLLALRINVLAKGHSGISLHTLNKYIAAFNASCLPWVPEKGTVGASGDLAPLSHLALGMMGEGKMWSPKSGWADAKYVLEFNNLTPIKLGPKEGLALINGTQMITALGVEALERAESITRQADVVAALTLDVLKGTTRAFDSNIQNVRPHSGQIKVARRLRSLLHSDTHPSEISASHRMCDRVQDAYTLRCCPQVHGVVNETMEFVRGILSVEINSATDNPMVFAETGEIVSGGNFHGEYPSKALDYLAIGVHEICNMSERRIERLVNPAYSELPAFLTPDGGLNSGFMIAHCTAAALVSENKVLCHPASVDSLSTSAGTEDHVSMGGFSARKCLRVVEHVEQVIAIELLAACQAKEFLRPLRTTAPLEEVYKLVRGVASAWNKDRYMSPDIDAVTKLLQEEKIWKAVKPYMDNYHAQQDIETRVFSPTASYLTGTAPPPKRRKTNSMSRAR</sequence>
<evidence type="ECO:0000313" key="13">
    <source>
        <dbReference type="Proteomes" id="UP001186944"/>
    </source>
</evidence>
<dbReference type="InterPro" id="IPR008948">
    <property type="entry name" value="L-Aspartase-like"/>
</dbReference>
<dbReference type="InterPro" id="IPR005921">
    <property type="entry name" value="HutH"/>
</dbReference>
<comment type="catalytic activity">
    <reaction evidence="7 9">
        <text>L-histidine = trans-urocanate + NH4(+)</text>
        <dbReference type="Rhea" id="RHEA:21232"/>
        <dbReference type="ChEBI" id="CHEBI:17771"/>
        <dbReference type="ChEBI" id="CHEBI:28938"/>
        <dbReference type="ChEBI" id="CHEBI:57595"/>
        <dbReference type="EC" id="4.3.1.3"/>
    </reaction>
</comment>
<dbReference type="NCBIfam" id="NF006871">
    <property type="entry name" value="PRK09367.1"/>
    <property type="match status" value="1"/>
</dbReference>
<feature type="region of interest" description="Disordered" evidence="10">
    <location>
        <begin position="663"/>
        <end position="684"/>
    </location>
</feature>
<proteinExistence type="inferred from homology"/>
<dbReference type="Gene3D" id="3.10.20.90">
    <property type="entry name" value="Phosphatidylinositol 3-kinase Catalytic Subunit, Chain A, domain 1"/>
    <property type="match status" value="1"/>
</dbReference>
<dbReference type="FunFam" id="1.20.200.10:FF:000003">
    <property type="entry name" value="Histidine ammonia-lyase"/>
    <property type="match status" value="1"/>
</dbReference>
<reference evidence="12" key="1">
    <citation type="submission" date="2019-08" db="EMBL/GenBank/DDBJ databases">
        <title>The improved chromosome-level genome for the pearl oyster Pinctada fucata martensii using PacBio sequencing and Hi-C.</title>
        <authorList>
            <person name="Zheng Z."/>
        </authorList>
    </citation>
    <scope>NUCLEOTIDE SEQUENCE</scope>
    <source>
        <strain evidence="12">ZZ-2019</strain>
        <tissue evidence="12">Adductor muscle</tissue>
    </source>
</reference>
<dbReference type="SUPFAM" id="SSF48557">
    <property type="entry name" value="L-aspartase-like"/>
    <property type="match status" value="1"/>
</dbReference>
<dbReference type="GO" id="GO:0005737">
    <property type="term" value="C:cytoplasm"/>
    <property type="evidence" value="ECO:0007669"/>
    <property type="project" value="InterPro"/>
</dbReference>
<evidence type="ECO:0000256" key="2">
    <source>
        <dbReference type="ARBA" id="ARBA00007238"/>
    </source>
</evidence>
<gene>
    <name evidence="12" type="ORF">FSP39_021967</name>
</gene>
<dbReference type="GO" id="GO:0006548">
    <property type="term" value="P:L-histidine catabolic process"/>
    <property type="evidence" value="ECO:0007669"/>
    <property type="project" value="InterPro"/>
</dbReference>
<dbReference type="InterPro" id="IPR021922">
    <property type="entry name" value="Par3/HAL_N"/>
</dbReference>
<dbReference type="InterPro" id="IPR001106">
    <property type="entry name" value="Aromatic_Lyase"/>
</dbReference>
<evidence type="ECO:0000256" key="10">
    <source>
        <dbReference type="SAM" id="MobiDB-lite"/>
    </source>
</evidence>
<comment type="caution">
    <text evidence="12">The sequence shown here is derived from an EMBL/GenBank/DDBJ whole genome shotgun (WGS) entry which is preliminary data.</text>
</comment>
<dbReference type="InterPro" id="IPR024083">
    <property type="entry name" value="Fumarase/histidase_N"/>
</dbReference>
<evidence type="ECO:0000256" key="6">
    <source>
        <dbReference type="ARBA" id="ARBA00023239"/>
    </source>
</evidence>
<evidence type="ECO:0000256" key="5">
    <source>
        <dbReference type="ARBA" id="ARBA00022808"/>
    </source>
</evidence>
<evidence type="ECO:0000259" key="11">
    <source>
        <dbReference type="Pfam" id="PF12053"/>
    </source>
</evidence>
<dbReference type="Pfam" id="PF00221">
    <property type="entry name" value="Lyase_aromatic"/>
    <property type="match status" value="1"/>
</dbReference>
<keyword evidence="6 8" id="KW-0456">Lyase</keyword>
<evidence type="ECO:0000256" key="8">
    <source>
        <dbReference type="RuleBase" id="RU003954"/>
    </source>
</evidence>
<dbReference type="NCBIfam" id="TIGR01225">
    <property type="entry name" value="hutH"/>
    <property type="match status" value="1"/>
</dbReference>
<name>A0AA88YLK1_PINIB</name>
<dbReference type="Proteomes" id="UP001186944">
    <property type="component" value="Unassembled WGS sequence"/>
</dbReference>
<keyword evidence="13" id="KW-1185">Reference proteome</keyword>
<evidence type="ECO:0000256" key="7">
    <source>
        <dbReference type="ARBA" id="ARBA00049269"/>
    </source>
</evidence>
<dbReference type="PANTHER" id="PTHR10362">
    <property type="entry name" value="HISTIDINE AMMONIA-LYASE"/>
    <property type="match status" value="1"/>
</dbReference>
<evidence type="ECO:0000256" key="3">
    <source>
        <dbReference type="ARBA" id="ARBA00012994"/>
    </source>
</evidence>
<comment type="pathway">
    <text evidence="1 9">Amino-acid degradation; L-histidine degradation into L-glutamate; N-formimidoyl-L-glutamate from L-histidine: step 1/3.</text>
</comment>
<evidence type="ECO:0000256" key="4">
    <source>
        <dbReference type="ARBA" id="ARBA00017271"/>
    </source>
</evidence>
<feature type="compositionally biased region" description="Basic residues" evidence="10">
    <location>
        <begin position="672"/>
        <end position="684"/>
    </location>
</feature>
<dbReference type="PROSITE" id="PS00488">
    <property type="entry name" value="PAL_HISTIDASE"/>
    <property type="match status" value="1"/>
</dbReference>
<organism evidence="12 13">
    <name type="scientific">Pinctada imbricata</name>
    <name type="common">Atlantic pearl-oyster</name>
    <name type="synonym">Pinctada martensii</name>
    <dbReference type="NCBI Taxonomy" id="66713"/>
    <lineage>
        <taxon>Eukaryota</taxon>
        <taxon>Metazoa</taxon>
        <taxon>Spiralia</taxon>
        <taxon>Lophotrochozoa</taxon>
        <taxon>Mollusca</taxon>
        <taxon>Bivalvia</taxon>
        <taxon>Autobranchia</taxon>
        <taxon>Pteriomorphia</taxon>
        <taxon>Pterioida</taxon>
        <taxon>Pterioidea</taxon>
        <taxon>Pteriidae</taxon>
        <taxon>Pinctada</taxon>
    </lineage>
</organism>
<feature type="domain" description="Par3/HAL N-terminal" evidence="11">
    <location>
        <begin position="1"/>
        <end position="75"/>
    </location>
</feature>
<dbReference type="Gene3D" id="1.10.275.10">
    <property type="entry name" value="Fumarase/aspartase (N-terminal domain)"/>
    <property type="match status" value="1"/>
</dbReference>
<evidence type="ECO:0000256" key="9">
    <source>
        <dbReference type="RuleBase" id="RU004479"/>
    </source>
</evidence>
<dbReference type="FunFam" id="1.10.275.10:FF:000007">
    <property type="entry name" value="Histidine ammonia-lyase"/>
    <property type="match status" value="1"/>
</dbReference>
<dbReference type="EMBL" id="VSWD01000005">
    <property type="protein sequence ID" value="KAK3103796.1"/>
    <property type="molecule type" value="Genomic_DNA"/>
</dbReference>
<dbReference type="CDD" id="cd00332">
    <property type="entry name" value="PAL-HAL"/>
    <property type="match status" value="1"/>
</dbReference>
<keyword evidence="5 9" id="KW-0369">Histidine metabolism</keyword>
<dbReference type="Gene3D" id="1.20.200.10">
    <property type="entry name" value="Fumarase/aspartase (Central domain)"/>
    <property type="match status" value="1"/>
</dbReference>
<protein>
    <recommendedName>
        <fullName evidence="4 9">Histidine ammonia-lyase</fullName>
        <ecNumber evidence="3 9">4.3.1.3</ecNumber>
    </recommendedName>
</protein>
<dbReference type="EC" id="4.3.1.3" evidence="3 9"/>
<evidence type="ECO:0000313" key="12">
    <source>
        <dbReference type="EMBL" id="KAK3103796.1"/>
    </source>
</evidence>
<dbReference type="Pfam" id="PF12053">
    <property type="entry name" value="Par3_HAL_N_term"/>
    <property type="match status" value="1"/>
</dbReference>
<dbReference type="GO" id="GO:0004397">
    <property type="term" value="F:histidine ammonia-lyase activity"/>
    <property type="evidence" value="ECO:0007669"/>
    <property type="project" value="UniProtKB-EC"/>
</dbReference>
<feature type="region of interest" description="Disordered" evidence="10">
    <location>
        <begin position="85"/>
        <end position="129"/>
    </location>
</feature>
<evidence type="ECO:0000256" key="1">
    <source>
        <dbReference type="ARBA" id="ARBA00005113"/>
    </source>
</evidence>
<dbReference type="InterPro" id="IPR022313">
    <property type="entry name" value="Phe/His_NH3-lyase_AS"/>
</dbReference>
<feature type="compositionally biased region" description="Basic and acidic residues" evidence="10">
    <location>
        <begin position="95"/>
        <end position="115"/>
    </location>
</feature>
<accession>A0AA88YLK1</accession>